<keyword evidence="4" id="KW-0804">Transcription</keyword>
<dbReference type="InterPro" id="IPR028002">
    <property type="entry name" value="Myb_DNA-bind_5"/>
</dbReference>
<evidence type="ECO:0000313" key="8">
    <source>
        <dbReference type="Proteomes" id="UP001353858"/>
    </source>
</evidence>
<comment type="subunit">
    <text evidence="1">Self-associates forming complexes of several hundred monomers.</text>
</comment>
<comment type="caution">
    <text evidence="7">The sequence shown here is derived from an EMBL/GenBank/DDBJ whole genome shotgun (WGS) entry which is preliminary data.</text>
</comment>
<accession>A0AAN7Q9Q8</accession>
<keyword evidence="8" id="KW-1185">Reference proteome</keyword>
<evidence type="ECO:0000256" key="3">
    <source>
        <dbReference type="ARBA" id="ARBA00023015"/>
    </source>
</evidence>
<feature type="domain" description="Myb/SANT-like DNA-binding" evidence="6">
    <location>
        <begin position="11"/>
        <end position="81"/>
    </location>
</feature>
<reference evidence="8" key="1">
    <citation type="submission" date="2023-01" db="EMBL/GenBank/DDBJ databases">
        <title>Key to firefly adult light organ development and bioluminescence: homeobox transcription factors regulate luciferase expression and transportation to peroxisome.</title>
        <authorList>
            <person name="Fu X."/>
        </authorList>
    </citation>
    <scope>NUCLEOTIDE SEQUENCE [LARGE SCALE GENOMIC DNA]</scope>
</reference>
<dbReference type="Pfam" id="PF13873">
    <property type="entry name" value="Myb_DNA-bind_5"/>
    <property type="match status" value="1"/>
</dbReference>
<protein>
    <recommendedName>
        <fullName evidence="2">Regulatory protein zeste</fullName>
    </recommendedName>
</protein>
<comment type="function">
    <text evidence="5">Involved in transvection phenomena (= synapsis-dependent gene expression), where the synaptic pairing of chromosomes carrying genes with which zeste interacts influences the expression of these genes. Zeste binds to DNA and stimulates transcription from a nearby promoter.</text>
</comment>
<evidence type="ECO:0000313" key="7">
    <source>
        <dbReference type="EMBL" id="KAK4887362.1"/>
    </source>
</evidence>
<name>A0AAN7Q9Q8_9COLE</name>
<evidence type="ECO:0000256" key="5">
    <source>
        <dbReference type="ARBA" id="ARBA00025466"/>
    </source>
</evidence>
<dbReference type="Proteomes" id="UP001353858">
    <property type="component" value="Unassembled WGS sequence"/>
</dbReference>
<organism evidence="7 8">
    <name type="scientific">Aquatica leii</name>
    <dbReference type="NCBI Taxonomy" id="1421715"/>
    <lineage>
        <taxon>Eukaryota</taxon>
        <taxon>Metazoa</taxon>
        <taxon>Ecdysozoa</taxon>
        <taxon>Arthropoda</taxon>
        <taxon>Hexapoda</taxon>
        <taxon>Insecta</taxon>
        <taxon>Pterygota</taxon>
        <taxon>Neoptera</taxon>
        <taxon>Endopterygota</taxon>
        <taxon>Coleoptera</taxon>
        <taxon>Polyphaga</taxon>
        <taxon>Elateriformia</taxon>
        <taxon>Elateroidea</taxon>
        <taxon>Lampyridae</taxon>
        <taxon>Luciolinae</taxon>
        <taxon>Aquatica</taxon>
    </lineage>
</organism>
<sequence>MAGSRCKRTVYSDADVSTLVDLIYTYKDKVECKKTDMLTWKEKDAVWEKIRVDFNTGATEQRTTEQLRTKYDNLKKDTRRYIYEKIKATINMSVIGTEARPGDSDNIGKVNSPKMHNYGDFVFYITDSASQSVPSTSAAFYWRYKKTQELSMNMLTIDANTSTKTLRNWECKNGIIEIEKGALNKRR</sequence>
<gene>
    <name evidence="7" type="ORF">RN001_003633</name>
</gene>
<dbReference type="EMBL" id="JARPUR010000001">
    <property type="protein sequence ID" value="KAK4887362.1"/>
    <property type="molecule type" value="Genomic_DNA"/>
</dbReference>
<evidence type="ECO:0000256" key="2">
    <source>
        <dbReference type="ARBA" id="ARBA00016807"/>
    </source>
</evidence>
<evidence type="ECO:0000259" key="6">
    <source>
        <dbReference type="Pfam" id="PF13873"/>
    </source>
</evidence>
<evidence type="ECO:0000256" key="1">
    <source>
        <dbReference type="ARBA" id="ARBA00011764"/>
    </source>
</evidence>
<keyword evidence="3" id="KW-0805">Transcription regulation</keyword>
<dbReference type="AlphaFoldDB" id="A0AAN7Q9Q8"/>
<evidence type="ECO:0000256" key="4">
    <source>
        <dbReference type="ARBA" id="ARBA00023163"/>
    </source>
</evidence>
<proteinExistence type="predicted"/>